<dbReference type="OrthoDB" id="9808312at2"/>
<feature type="region of interest" description="Disordered" evidence="5">
    <location>
        <begin position="38"/>
        <end position="62"/>
    </location>
</feature>
<dbReference type="GO" id="GO:0009055">
    <property type="term" value="F:electron transfer activity"/>
    <property type="evidence" value="ECO:0007669"/>
    <property type="project" value="InterPro"/>
</dbReference>
<feature type="domain" description="Cytochrome c" evidence="6">
    <location>
        <begin position="86"/>
        <end position="171"/>
    </location>
</feature>
<dbReference type="Gene3D" id="1.10.760.10">
    <property type="entry name" value="Cytochrome c-like domain"/>
    <property type="match status" value="1"/>
</dbReference>
<reference evidence="7" key="1">
    <citation type="submission" date="2005-08" db="EMBL/GenBank/DDBJ databases">
        <title>Complete sequence of chromosome 2 of Ralstonia eutropha JMP134.</title>
        <authorList>
            <person name="Copeland A."/>
            <person name="Lucas S."/>
            <person name="Lapidus A."/>
            <person name="Barry K."/>
            <person name="Detter J.C."/>
            <person name="Glavina T."/>
            <person name="Hammon N."/>
            <person name="Israni S."/>
            <person name="Pitluck S."/>
            <person name="Goltsman E."/>
            <person name="Martinez M."/>
            <person name="Schmutz J."/>
            <person name="Larimer F."/>
            <person name="Land M."/>
            <person name="Lykidis A."/>
            <person name="Richardson P."/>
        </authorList>
    </citation>
    <scope>NUCLEOTIDE SEQUENCE [LARGE SCALE GENOMIC DNA]</scope>
    <source>
        <strain evidence="7">JMP134</strain>
    </source>
</reference>
<dbReference type="Pfam" id="PF13442">
    <property type="entry name" value="Cytochrome_CBB3"/>
    <property type="match status" value="1"/>
</dbReference>
<dbReference type="PANTHER" id="PTHR40394:SF2">
    <property type="entry name" value="QUINOL:CYTOCHROME C OXIDOREDUCTASE MEMBRANE PROTEIN"/>
    <property type="match status" value="1"/>
</dbReference>
<dbReference type="InterPro" id="IPR036909">
    <property type="entry name" value="Cyt_c-like_dom_sf"/>
</dbReference>
<evidence type="ECO:0000313" key="7">
    <source>
        <dbReference type="EMBL" id="AAZ63782.1"/>
    </source>
</evidence>
<dbReference type="AlphaFoldDB" id="Q46SV2"/>
<keyword evidence="1 4" id="KW-0349">Heme</keyword>
<sequence length="195" mass="21385">MLNLLRYLALPCMLIALNACERARQDMYDQPKYKPYARSDRFADGTSARPLPDNSVPVPGGPFAAMSSGRSQAWSGTGDRPPLTLQQLQRGRSRYEIHCAPCHSPTGDGDGMVVRRGFPHPLSFHTYALRRAPDAQLYDAITRGSGPMAPYAAQLTPSDRWAVVAYIRALQLSQHAPAARLTANDLQHLDEGATP</sequence>
<dbReference type="PROSITE" id="PS51007">
    <property type="entry name" value="CYTC"/>
    <property type="match status" value="1"/>
</dbReference>
<keyword evidence="2 4" id="KW-0479">Metal-binding</keyword>
<keyword evidence="3 4" id="KW-0408">Iron</keyword>
<protein>
    <submittedName>
        <fullName evidence="7">Quinol:cytochrome c oxidoreductase monoheme cytochrome subunit</fullName>
    </submittedName>
</protein>
<proteinExistence type="predicted"/>
<dbReference type="GO" id="GO:0046872">
    <property type="term" value="F:metal ion binding"/>
    <property type="evidence" value="ECO:0007669"/>
    <property type="project" value="UniProtKB-KW"/>
</dbReference>
<dbReference type="HOGENOM" id="CLU_088548_1_0_4"/>
<evidence type="ECO:0000259" key="6">
    <source>
        <dbReference type="PROSITE" id="PS51007"/>
    </source>
</evidence>
<name>Q46SV2_CUPPJ</name>
<accession>Q46SV2</accession>
<dbReference type="eggNOG" id="COG2010">
    <property type="taxonomic scope" value="Bacteria"/>
</dbReference>
<dbReference type="GO" id="GO:0020037">
    <property type="term" value="F:heme binding"/>
    <property type="evidence" value="ECO:0007669"/>
    <property type="project" value="InterPro"/>
</dbReference>
<dbReference type="STRING" id="264198.Reut_B4431"/>
<evidence type="ECO:0000256" key="1">
    <source>
        <dbReference type="ARBA" id="ARBA00022617"/>
    </source>
</evidence>
<gene>
    <name evidence="7" type="ordered locus">Reut_B4431</name>
</gene>
<organism evidence="7">
    <name type="scientific">Cupriavidus pinatubonensis (strain JMP 134 / LMG 1197)</name>
    <name type="common">Cupriavidus necator (strain JMP 134)</name>
    <dbReference type="NCBI Taxonomy" id="264198"/>
    <lineage>
        <taxon>Bacteria</taxon>
        <taxon>Pseudomonadati</taxon>
        <taxon>Pseudomonadota</taxon>
        <taxon>Betaproteobacteria</taxon>
        <taxon>Burkholderiales</taxon>
        <taxon>Burkholderiaceae</taxon>
        <taxon>Cupriavidus</taxon>
    </lineage>
</organism>
<dbReference type="SUPFAM" id="SSF46626">
    <property type="entry name" value="Cytochrome c"/>
    <property type="match status" value="1"/>
</dbReference>
<evidence type="ECO:0000256" key="3">
    <source>
        <dbReference type="ARBA" id="ARBA00023004"/>
    </source>
</evidence>
<dbReference type="InterPro" id="IPR009056">
    <property type="entry name" value="Cyt_c-like_dom"/>
</dbReference>
<dbReference type="PANTHER" id="PTHR40394">
    <property type="entry name" value="LIPOPROTEIN-RELATED"/>
    <property type="match status" value="1"/>
</dbReference>
<evidence type="ECO:0000256" key="2">
    <source>
        <dbReference type="ARBA" id="ARBA00022723"/>
    </source>
</evidence>
<evidence type="ECO:0000256" key="5">
    <source>
        <dbReference type="SAM" id="MobiDB-lite"/>
    </source>
</evidence>
<evidence type="ECO:0000256" key="4">
    <source>
        <dbReference type="PROSITE-ProRule" id="PRU00433"/>
    </source>
</evidence>
<dbReference type="EMBL" id="CP000091">
    <property type="protein sequence ID" value="AAZ63782.1"/>
    <property type="molecule type" value="Genomic_DNA"/>
</dbReference>
<dbReference type="KEGG" id="reu:Reut_B4431"/>